<gene>
    <name evidence="3" type="ORF">EZ449_15410</name>
</gene>
<sequence>MKFKESLLLLFVLGSMNLFAQSPSTQQSINAPSLTAVLPPAPNAFQLTKYSGLPLSLSSGTANATIPLGEVKDGSLSVPISISYNSGNGVKVNQLASRVGVNWTLNAGGVISRTVFGKPDESTKWLTPPAGLSSGSSTPEAYNYLDSATKDMYDTQADIFSFECNGYSGKFYLKPTEKTKAIQLTTSPLRIETNFNNEFSADWTIRITDPNGTKYYFGGSSATEKTKTVPYGATCGKSFDVFIPTAWYLKKIEGIHGEQIVFGYTAVSFDYLADVSETMIRTPQGTLTTAACPQGTCPQRIENQICASNLRSQGVLLISISGGFTSTDFHYTQRSDIDGDMLLDQIKYFSHNSADPTVHQVPNIYSLSYNYSFNNSYYNSQGSPAILCSRPFLMGVIRSPAEGGEPERHSFDYYNMNGLPSRLSFAQDYWGFPNGKNNQSLLPTSSDASDAQLFPAYANREPDAAFSLMGLLRKITYPTGGADSLEYESNTVFDTRTPQVARTTLREIRQGTGNSNAVSYSTIISLGSAQSVGFDYSCQYSGTGVDDQIHQHAILDVRDQYNNSVYNHLLRIGQNYSKQLLLTPGTYNITWTAYGQAAIGELSFGYYPQGSPVSMNYEAGGVRVVRNISIPTIGRTLRKRLIYTSLESQGISSGLLRETPDTRKYYANLIDGKNCPDWSVSQCTYRIANSTPIDPLNYISGSHIFYREVTEVDDEQWKNGGTAHHYLGSQGWNALQVRGSAMQGLPLTSYGFQTGLEDQTRDFYVTGSNTTGYTYKVVREVKKHYVSDLRKLTDLDNFVVKRRYLPTLSYSPPNESMFVPFDVAMFSHVGSWVYSDTTTVTEYDPQGNNPMVSRTVEVYNNTDHFQPNRILSNLSDGRESEMNIKYAHEMVADGNLNAYSDLVANNRITTPIIKTDLAGGNHVQSLFTEYQDWGNGNVEPVNAKLSVMGGPYNNFVSFDAYDSQGKLLTQSKSGGAKSSFKYGYRNKLPIVECSNALSSEFFFENFEDLTSAQLGTGHTGERYQNGDYTLGWVPPNGRQYRITYFYLENSRWKYAQQAYMGPMTLTLGDAVDDVAIYPTDASLKSITMDPNVGITAMVDEKGNTVYYEYDAFDRLLNVRDQNRDITKTYAYHQLFGFNSSVPVFYNLEQSQSFTKECTMGAGSSLIYAVAAGSYSSSISQADANGQAMAEVNSNGQAYANAQGTCSTANTLMEYYKDTQGSSSGITTLSFKNGSGVVIYSFTEAQLLTGISVPPGVYNLEFTTYGSTYNISTHNGWTKVNLYGPTYQVAGSFYNTNAVGGTYTLNNINMVGGTFHLSMSRFDAVE</sequence>
<evidence type="ECO:0000313" key="4">
    <source>
        <dbReference type="Proteomes" id="UP000291485"/>
    </source>
</evidence>
<keyword evidence="1" id="KW-0732">Signal</keyword>
<dbReference type="RefSeq" id="WP_131560421.1">
    <property type="nucleotide sequence ID" value="NZ_SJSN01000012.1"/>
</dbReference>
<dbReference type="Proteomes" id="UP000291485">
    <property type="component" value="Unassembled WGS sequence"/>
</dbReference>
<proteinExistence type="predicted"/>
<feature type="signal peptide" evidence="1">
    <location>
        <begin position="1"/>
        <end position="20"/>
    </location>
</feature>
<dbReference type="EMBL" id="SJSN01000012">
    <property type="protein sequence ID" value="TCD05851.1"/>
    <property type="molecule type" value="Genomic_DNA"/>
</dbReference>
<name>A0A4R0NVZ0_9SPHI</name>
<dbReference type="NCBIfam" id="TIGR01643">
    <property type="entry name" value="YD_repeat_2x"/>
    <property type="match status" value="1"/>
</dbReference>
<dbReference type="Pfam" id="PF19404">
    <property type="entry name" value="DUF5977"/>
    <property type="match status" value="1"/>
</dbReference>
<feature type="domain" description="DUF5977" evidence="2">
    <location>
        <begin position="1144"/>
        <end position="1206"/>
    </location>
</feature>
<keyword evidence="4" id="KW-1185">Reference proteome</keyword>
<dbReference type="InterPro" id="IPR006530">
    <property type="entry name" value="YD"/>
</dbReference>
<accession>A0A4R0NVZ0</accession>
<evidence type="ECO:0000259" key="2">
    <source>
        <dbReference type="Pfam" id="PF19404"/>
    </source>
</evidence>
<evidence type="ECO:0000256" key="1">
    <source>
        <dbReference type="SAM" id="SignalP"/>
    </source>
</evidence>
<feature type="chain" id="PRO_5020478750" description="DUF5977 domain-containing protein" evidence="1">
    <location>
        <begin position="21"/>
        <end position="1325"/>
    </location>
</feature>
<protein>
    <recommendedName>
        <fullName evidence="2">DUF5977 domain-containing protein</fullName>
    </recommendedName>
</protein>
<dbReference type="OrthoDB" id="903892at2"/>
<organism evidence="3 4">
    <name type="scientific">Pedobacter frigidisoli</name>
    <dbReference type="NCBI Taxonomy" id="2530455"/>
    <lineage>
        <taxon>Bacteria</taxon>
        <taxon>Pseudomonadati</taxon>
        <taxon>Bacteroidota</taxon>
        <taxon>Sphingobacteriia</taxon>
        <taxon>Sphingobacteriales</taxon>
        <taxon>Sphingobacteriaceae</taxon>
        <taxon>Pedobacter</taxon>
    </lineage>
</organism>
<comment type="caution">
    <text evidence="3">The sequence shown here is derived from an EMBL/GenBank/DDBJ whole genome shotgun (WGS) entry which is preliminary data.</text>
</comment>
<dbReference type="InterPro" id="IPR046020">
    <property type="entry name" value="DUF5977"/>
</dbReference>
<reference evidence="3 4" key="1">
    <citation type="submission" date="2019-02" db="EMBL/GenBank/DDBJ databases">
        <title>Pedobacter sp. RP-3-11 sp. nov., isolated from Arctic soil.</title>
        <authorList>
            <person name="Dahal R.H."/>
        </authorList>
    </citation>
    <scope>NUCLEOTIDE SEQUENCE [LARGE SCALE GENOMIC DNA]</scope>
    <source>
        <strain evidence="3 4">RP-3-11</strain>
    </source>
</reference>
<evidence type="ECO:0000313" key="3">
    <source>
        <dbReference type="EMBL" id="TCD05851.1"/>
    </source>
</evidence>